<organism evidence="2 3">
    <name type="scientific">Roseomonas gilardii</name>
    <dbReference type="NCBI Taxonomy" id="257708"/>
    <lineage>
        <taxon>Bacteria</taxon>
        <taxon>Pseudomonadati</taxon>
        <taxon>Pseudomonadota</taxon>
        <taxon>Alphaproteobacteria</taxon>
        <taxon>Acetobacterales</taxon>
        <taxon>Roseomonadaceae</taxon>
        <taxon>Roseomonas</taxon>
    </lineage>
</organism>
<dbReference type="RefSeq" id="WP_314284392.1">
    <property type="nucleotide sequence ID" value="NZ_JAVVDO010000046.1"/>
</dbReference>
<sequence>MPHGLSLEAADLMLHELMKLRSQVQAMTGVREVPALDPMFINAMTIRENMLAIARQTSTVSLPGMGSGTGTASPPGKEAGDETMKKYSHTALKDAVNAISKEVREKSYAMLPAEHQAAARRIEELAGHDNRGNIPVDVHPQLVAMAEHELRLAGTDPTVTALVRHVLQDLPGEARADGNMYRRIAPSHWLTEDYLIPLLAKRYAERRDRVLDEARKIQRAERIGVEHAAALQEAGGTLTFQLGKRRPLSRAQAEKLARMPASLTYRSQVEALLRSFERAAREKVRNQE</sequence>
<evidence type="ECO:0000313" key="2">
    <source>
        <dbReference type="EMBL" id="MDT8333185.1"/>
    </source>
</evidence>
<gene>
    <name evidence="2" type="ORF">RQ831_19210</name>
</gene>
<accession>A0ABU3MKI2</accession>
<evidence type="ECO:0000313" key="3">
    <source>
        <dbReference type="Proteomes" id="UP001258945"/>
    </source>
</evidence>
<evidence type="ECO:0000256" key="1">
    <source>
        <dbReference type="SAM" id="MobiDB-lite"/>
    </source>
</evidence>
<proteinExistence type="predicted"/>
<protein>
    <submittedName>
        <fullName evidence="2">Uncharacterized protein</fullName>
    </submittedName>
</protein>
<name>A0ABU3MKI2_9PROT</name>
<dbReference type="Proteomes" id="UP001258945">
    <property type="component" value="Unassembled WGS sequence"/>
</dbReference>
<comment type="caution">
    <text evidence="2">The sequence shown here is derived from an EMBL/GenBank/DDBJ whole genome shotgun (WGS) entry which is preliminary data.</text>
</comment>
<feature type="region of interest" description="Disordered" evidence="1">
    <location>
        <begin position="62"/>
        <end position="82"/>
    </location>
</feature>
<reference evidence="2 3" key="1">
    <citation type="journal article" date="2019" name="Microb. Pathog.">
        <title>Comparison of VITEK 2, MALDI-TOF MS, 16S rRNA gene sequencing, and whole-genome sequencing for identification of Roseomonas mucosa.</title>
        <authorList>
            <person name="Rudolph W.W."/>
            <person name="Gunzer F."/>
            <person name="Trauth M."/>
            <person name="Bunk B."/>
            <person name="Bigge R."/>
            <person name="Schrottner P."/>
        </authorList>
    </citation>
    <scope>NUCLEOTIDE SEQUENCE [LARGE SCALE GENOMIC DNA]</scope>
    <source>
        <strain evidence="2 3">DSM 103800</strain>
    </source>
</reference>
<dbReference type="EMBL" id="JAVVDO010000046">
    <property type="protein sequence ID" value="MDT8333185.1"/>
    <property type="molecule type" value="Genomic_DNA"/>
</dbReference>
<keyword evidence="3" id="KW-1185">Reference proteome</keyword>